<organism evidence="2 3">
    <name type="scientific">Streptomyces globisporus</name>
    <dbReference type="NCBI Taxonomy" id="1908"/>
    <lineage>
        <taxon>Bacteria</taxon>
        <taxon>Bacillati</taxon>
        <taxon>Actinomycetota</taxon>
        <taxon>Actinomycetes</taxon>
        <taxon>Kitasatosporales</taxon>
        <taxon>Streptomycetaceae</taxon>
        <taxon>Streptomyces</taxon>
    </lineage>
</organism>
<dbReference type="EMBL" id="QWFA01000198">
    <property type="protein sequence ID" value="ROV65310.1"/>
    <property type="molecule type" value="Genomic_DNA"/>
</dbReference>
<feature type="region of interest" description="Disordered" evidence="1">
    <location>
        <begin position="1"/>
        <end position="44"/>
    </location>
</feature>
<gene>
    <name evidence="2" type="ORF">D3105_28040</name>
</gene>
<name>A0A423USK8_STRGL</name>
<reference evidence="2 3" key="1">
    <citation type="submission" date="2018-08" db="EMBL/GenBank/DDBJ databases">
        <title>Streptomyces globisporus 1912-4Crt, whole genome shotgun sequence.</title>
        <authorList>
            <person name="Matselyukh B."/>
        </authorList>
    </citation>
    <scope>NUCLEOTIDE SEQUENCE [LARGE SCALE GENOMIC DNA]</scope>
    <source>
        <strain evidence="2 3">1912-4Crt</strain>
    </source>
</reference>
<evidence type="ECO:0000313" key="2">
    <source>
        <dbReference type="EMBL" id="ROV65310.1"/>
    </source>
</evidence>
<proteinExistence type="predicted"/>
<accession>A0A423USK8</accession>
<protein>
    <submittedName>
        <fullName evidence="2">Uncharacterized protein</fullName>
    </submittedName>
</protein>
<evidence type="ECO:0000313" key="3">
    <source>
        <dbReference type="Proteomes" id="UP000285596"/>
    </source>
</evidence>
<evidence type="ECO:0000256" key="1">
    <source>
        <dbReference type="SAM" id="MobiDB-lite"/>
    </source>
</evidence>
<dbReference type="Proteomes" id="UP000285596">
    <property type="component" value="Unassembled WGS sequence"/>
</dbReference>
<sequence>GVGSTRGATERTGEAVRMGKPFREAGPCRGSEEGGAGEWRRPASAKVKRSVVPFTIRSAVPLCQRLTARWARRGVCGGCRR</sequence>
<comment type="caution">
    <text evidence="2">The sequence shown here is derived from an EMBL/GenBank/DDBJ whole genome shotgun (WGS) entry which is preliminary data.</text>
</comment>
<feature type="non-terminal residue" evidence="2">
    <location>
        <position position="1"/>
    </location>
</feature>
<dbReference type="AlphaFoldDB" id="A0A423USK8"/>